<comment type="caution">
    <text evidence="8">The sequence shown here is derived from an EMBL/GenBank/DDBJ whole genome shotgun (WGS) entry which is preliminary data.</text>
</comment>
<dbReference type="InterPro" id="IPR005744">
    <property type="entry name" value="Hy-lIII"/>
</dbReference>
<keyword evidence="5 7" id="KW-1133">Transmembrane helix</keyword>
<dbReference type="Pfam" id="PF03006">
    <property type="entry name" value="HlyIII"/>
    <property type="match status" value="1"/>
</dbReference>
<dbReference type="NCBIfam" id="TIGR01065">
    <property type="entry name" value="hlyIII"/>
    <property type="match status" value="1"/>
</dbReference>
<evidence type="ECO:0000313" key="8">
    <source>
        <dbReference type="EMBL" id="MEK8049075.1"/>
    </source>
</evidence>
<evidence type="ECO:0000256" key="7">
    <source>
        <dbReference type="SAM" id="Phobius"/>
    </source>
</evidence>
<feature type="transmembrane region" description="Helical" evidence="7">
    <location>
        <begin position="110"/>
        <end position="132"/>
    </location>
</feature>
<evidence type="ECO:0000256" key="4">
    <source>
        <dbReference type="ARBA" id="ARBA00022692"/>
    </source>
</evidence>
<feature type="transmembrane region" description="Helical" evidence="7">
    <location>
        <begin position="21"/>
        <end position="43"/>
    </location>
</feature>
<name>A0ABU9CB19_9BURK</name>
<feature type="transmembrane region" description="Helical" evidence="7">
    <location>
        <begin position="199"/>
        <end position="223"/>
    </location>
</feature>
<organism evidence="8 9">
    <name type="scientific">Pseudaquabacterium inlustre</name>
    <dbReference type="NCBI Taxonomy" id="2984192"/>
    <lineage>
        <taxon>Bacteria</taxon>
        <taxon>Pseudomonadati</taxon>
        <taxon>Pseudomonadota</taxon>
        <taxon>Betaproteobacteria</taxon>
        <taxon>Burkholderiales</taxon>
        <taxon>Sphaerotilaceae</taxon>
        <taxon>Pseudaquabacterium</taxon>
    </lineage>
</organism>
<dbReference type="Proteomes" id="UP001365405">
    <property type="component" value="Unassembled WGS sequence"/>
</dbReference>
<evidence type="ECO:0000256" key="3">
    <source>
        <dbReference type="ARBA" id="ARBA00022475"/>
    </source>
</evidence>
<keyword evidence="6 7" id="KW-0472">Membrane</keyword>
<protein>
    <submittedName>
        <fullName evidence="8">Hemolysin III family protein</fullName>
    </submittedName>
</protein>
<feature type="transmembrane region" description="Helical" evidence="7">
    <location>
        <begin position="49"/>
        <end position="74"/>
    </location>
</feature>
<proteinExistence type="inferred from homology"/>
<gene>
    <name evidence="8" type="ORF">AACH10_02370</name>
</gene>
<evidence type="ECO:0000256" key="1">
    <source>
        <dbReference type="ARBA" id="ARBA00004651"/>
    </source>
</evidence>
<comment type="subcellular location">
    <subcellularLocation>
        <location evidence="1">Cell membrane</location>
        <topology evidence="1">Multi-pass membrane protein</topology>
    </subcellularLocation>
</comment>
<dbReference type="PANTHER" id="PTHR20855">
    <property type="entry name" value="ADIPOR/PROGESTIN RECEPTOR-RELATED"/>
    <property type="match status" value="1"/>
</dbReference>
<evidence type="ECO:0000256" key="6">
    <source>
        <dbReference type="ARBA" id="ARBA00023136"/>
    </source>
</evidence>
<comment type="similarity">
    <text evidence="2">Belongs to the UPF0073 (Hly-III) family.</text>
</comment>
<dbReference type="PANTHER" id="PTHR20855:SF3">
    <property type="entry name" value="LD03007P"/>
    <property type="match status" value="1"/>
</dbReference>
<feature type="transmembrane region" description="Helical" evidence="7">
    <location>
        <begin position="144"/>
        <end position="161"/>
    </location>
</feature>
<keyword evidence="4 7" id="KW-0812">Transmembrane</keyword>
<feature type="transmembrane region" description="Helical" evidence="7">
    <location>
        <begin position="167"/>
        <end position="187"/>
    </location>
</feature>
<keyword evidence="9" id="KW-1185">Reference proteome</keyword>
<evidence type="ECO:0000256" key="2">
    <source>
        <dbReference type="ARBA" id="ARBA00008488"/>
    </source>
</evidence>
<sequence>MRGMKSTVSRDQSLGEEIANAISHGLGCLLAVASLPILVQAALQRGGTAQVVAASLFAGTMIVLYLVSTLYHALPAGRAKHWFNRMDHAAIYLFIAGSYMPYLLGVLRGAWGWTLFGIVWSAAAFGIAAKLFNRLRHPLWSTGLYVAMGWVALIAAAPLVQRLPGDALAWLVGGGVAYTLGAVVFLLDERVRYAHFVWHLFVMAGSACHVVAVLVAPAAVVAAA</sequence>
<feature type="transmembrane region" description="Helical" evidence="7">
    <location>
        <begin position="86"/>
        <end position="104"/>
    </location>
</feature>
<keyword evidence="3" id="KW-1003">Cell membrane</keyword>
<evidence type="ECO:0000313" key="9">
    <source>
        <dbReference type="Proteomes" id="UP001365405"/>
    </source>
</evidence>
<dbReference type="InterPro" id="IPR004254">
    <property type="entry name" value="AdipoR/HlyIII-related"/>
</dbReference>
<reference evidence="8 9" key="1">
    <citation type="submission" date="2024-04" db="EMBL/GenBank/DDBJ databases">
        <title>Novel species of the genus Ideonella isolated from streams.</title>
        <authorList>
            <person name="Lu H."/>
        </authorList>
    </citation>
    <scope>NUCLEOTIDE SEQUENCE [LARGE SCALE GENOMIC DNA]</scope>
    <source>
        <strain evidence="8 9">DXS22W</strain>
    </source>
</reference>
<accession>A0ABU9CB19</accession>
<evidence type="ECO:0000256" key="5">
    <source>
        <dbReference type="ARBA" id="ARBA00022989"/>
    </source>
</evidence>
<dbReference type="EMBL" id="JBBUTH010000001">
    <property type="protein sequence ID" value="MEK8049075.1"/>
    <property type="molecule type" value="Genomic_DNA"/>
</dbReference>